<dbReference type="GO" id="GO:0004252">
    <property type="term" value="F:serine-type endopeptidase activity"/>
    <property type="evidence" value="ECO:0007669"/>
    <property type="project" value="UniProtKB-UniRule"/>
</dbReference>
<feature type="active site" description="Charge relay system" evidence="5">
    <location>
        <position position="115"/>
    </location>
</feature>
<organism evidence="7">
    <name type="scientific">Neisseria meningitidis alpha275</name>
    <dbReference type="NCBI Taxonomy" id="295996"/>
    <lineage>
        <taxon>Bacteria</taxon>
        <taxon>Pseudomonadati</taxon>
        <taxon>Pseudomonadota</taxon>
        <taxon>Betaproteobacteria</taxon>
        <taxon>Neisseriales</taxon>
        <taxon>Neisseriaceae</taxon>
        <taxon>Neisseria</taxon>
    </lineage>
</organism>
<dbReference type="InterPro" id="IPR000209">
    <property type="entry name" value="Peptidase_S8/S53_dom"/>
</dbReference>
<dbReference type="InterPro" id="IPR036709">
    <property type="entry name" value="Autotransporte_beta_dom_sf"/>
</dbReference>
<evidence type="ECO:0000259" key="6">
    <source>
        <dbReference type="PROSITE" id="PS51208"/>
    </source>
</evidence>
<comment type="similarity">
    <text evidence="5">Belongs to the peptidase S8 family.</text>
</comment>
<dbReference type="EMBL" id="AM889138">
    <property type="protein sequence ID" value="CBA07441.1"/>
    <property type="molecule type" value="Genomic_DNA"/>
</dbReference>
<accession>C6SJS3</accession>
<keyword evidence="1 5" id="KW-0645">Protease</keyword>
<evidence type="ECO:0000256" key="1">
    <source>
        <dbReference type="ARBA" id="ARBA00022670"/>
    </source>
</evidence>
<dbReference type="AlphaFoldDB" id="C6SJS3"/>
<keyword evidence="4 5" id="KW-0720">Serine protease</keyword>
<feature type="active site" description="Charge relay system" evidence="5">
    <location>
        <position position="43"/>
    </location>
</feature>
<dbReference type="PROSITE" id="PS00138">
    <property type="entry name" value="SUBTILASE_SER"/>
    <property type="match status" value="1"/>
</dbReference>
<dbReference type="SMART" id="SM00869">
    <property type="entry name" value="Autotransporter"/>
    <property type="match status" value="1"/>
</dbReference>
<gene>
    <name evidence="7" type="ORF">NMW_1193</name>
</gene>
<dbReference type="Gene3D" id="2.40.128.130">
    <property type="entry name" value="Autotransporter beta-domain"/>
    <property type="match status" value="1"/>
</dbReference>
<dbReference type="GO" id="GO:0016485">
    <property type="term" value="P:protein processing"/>
    <property type="evidence" value="ECO:0007669"/>
    <property type="project" value="TreeGrafter"/>
</dbReference>
<dbReference type="Gene3D" id="3.40.50.200">
    <property type="entry name" value="Peptidase S8/S53 domain"/>
    <property type="match status" value="1"/>
</dbReference>
<dbReference type="PANTHER" id="PTHR42884">
    <property type="entry name" value="PROPROTEIN CONVERTASE SUBTILISIN/KEXIN-RELATED"/>
    <property type="match status" value="1"/>
</dbReference>
<reference evidence="7" key="1">
    <citation type="journal article" date="2008" name="Proc. Natl. Acad. Sci. U.S.A.">
        <title>Whole-genome comparison of disease and carriage strains provides insights into virulence evolution in Neisseria meningitidis.</title>
        <authorList>
            <person name="Schoen C."/>
            <person name="Blom J."/>
            <person name="Claus H."/>
            <person name="Schramm-Glueck A."/>
            <person name="Brandt P."/>
            <person name="Mueller T."/>
            <person name="Goesmann A."/>
            <person name="Joseph B."/>
            <person name="Konietzny S."/>
            <person name="Kurzai O."/>
            <person name="Schmitt C."/>
            <person name="Friedrich T."/>
            <person name="Linke B."/>
            <person name="Vogel U."/>
            <person name="Frosch M."/>
        </authorList>
    </citation>
    <scope>NUCLEOTIDE SEQUENCE</scope>
    <source>
        <strain evidence="7">Alpha275</strain>
    </source>
</reference>
<dbReference type="InterPro" id="IPR005546">
    <property type="entry name" value="Autotransporte_beta"/>
</dbReference>
<dbReference type="MEROPS" id="S08.160"/>
<dbReference type="PROSITE" id="PS51892">
    <property type="entry name" value="SUBTILASE"/>
    <property type="match status" value="1"/>
</dbReference>
<evidence type="ECO:0000256" key="4">
    <source>
        <dbReference type="ARBA" id="ARBA00022825"/>
    </source>
</evidence>
<dbReference type="InterPro" id="IPR013425">
    <property type="entry name" value="Autotrns_rpt"/>
</dbReference>
<dbReference type="NCBIfam" id="TIGR02601">
    <property type="entry name" value="autotrns_rpt"/>
    <property type="match status" value="1"/>
</dbReference>
<protein>
    <submittedName>
        <fullName evidence="7">Serine protease</fullName>
    </submittedName>
</protein>
<dbReference type="Pfam" id="PF03797">
    <property type="entry name" value="Autotransporter"/>
    <property type="match status" value="1"/>
</dbReference>
<dbReference type="SUPFAM" id="SSF52743">
    <property type="entry name" value="Subtilisin-like"/>
    <property type="match status" value="1"/>
</dbReference>
<sequence>MPPPNLHTGDFTNPNDAYKNLINLKPAIEAGYTGRGVEVGIVDTGESVGSISFPELYGRKEHGYNENYKNYTAYMRKEAPEDGGGKDIKASFDDEAVIETEAKPTDIRHVKEIGHIDVVSHIIGGRSVDGRPAGGIAPDATLHIMNTHDGTKNEIMSAAIRNAWVKLGERGVRIVNNSFGTTSRAGTADHFQIANSEEQYRQALLAYSGGDKTDEGIRLMQQSDYGNLSYHIRNKNMLFIFSASNDAQAQPNTLTLLPFYEKDAQKGIITVAGVDRSGEKFNGSNHCGITAMWCLSAPYEASVRFTRTNPIQIAGTSFSAPIVTGTAALLLQKYPWMSNDNLRTTLLTTAQDIGAVGVDSKFGWGLLDAGKAMNGPASFPFGDFTADTKGTSDIAYSFRNDISGTGGLIKKGGSQLQLHGNNTYMGKTIIEGGSLVLYGNNKSDMRVETKGALIYNGAASGGSLNSDGIVYLADTDRSGANETVHIKGDLQLGGEGTLYTRLGKLLKVDGTAMTGGKLYMSARGKGAGYLNRTGQRVPFLSAAKIGRDYSFFTNIETDGGLLASLDSVEKTAGSEGDTLSYYVRRGNAARTASAAAHSAPAGLKHAVEQGGSNLENLMVELDASESSATPETVETAAADRTDMPGIRPYGATFRAAAAVQHANAADGVRIFNSLAATVYADSTAAHADMQGRRLKAVSDGLDHNATGLRVIAQTQQDGGTWEQGGVEGKMRGSTQTVGIAAKTGENTTAAATLGMGHSTWSENSANAKTDSISLFAGIRHDAGDIGYLKGLFSYGRYKNSISRSTGADEHAEGSVNGTLMQLGALGGVNVPFAATGDLTVEGGLRYDLLKQDAFAEKGSALGWSGNSLTEGTLVGLAGLKLSQPLSDKAVLFATAGVERDLNGRDYTVTGGFTGATAATGKTGARNMPHTRLVAGLGADVEFGNGWNGLARYSYAGSKQYGNHSGRVGVGYRF</sequence>
<dbReference type="CDD" id="cd04848">
    <property type="entry name" value="Peptidases_S8_Autotransporter_serine_protease_like"/>
    <property type="match status" value="1"/>
</dbReference>
<feature type="active site" description="Charge relay system" evidence="5">
    <location>
        <position position="317"/>
    </location>
</feature>
<dbReference type="SUPFAM" id="SSF103515">
    <property type="entry name" value="Autotransporter"/>
    <property type="match status" value="1"/>
</dbReference>
<evidence type="ECO:0000256" key="5">
    <source>
        <dbReference type="PROSITE-ProRule" id="PRU01240"/>
    </source>
</evidence>
<evidence type="ECO:0000256" key="2">
    <source>
        <dbReference type="ARBA" id="ARBA00022729"/>
    </source>
</evidence>
<dbReference type="InterPro" id="IPR015500">
    <property type="entry name" value="Peptidase_S8_subtilisin-rel"/>
</dbReference>
<dbReference type="PROSITE" id="PS51208">
    <property type="entry name" value="AUTOTRANSPORTER"/>
    <property type="match status" value="1"/>
</dbReference>
<name>C6SJS3_NEIME</name>
<dbReference type="InterPro" id="IPR034061">
    <property type="entry name" value="Peptidases_S8_Autotransporter"/>
</dbReference>
<dbReference type="PANTHER" id="PTHR42884:SF14">
    <property type="entry name" value="NEUROENDOCRINE CONVERTASE 1"/>
    <property type="match status" value="1"/>
</dbReference>
<dbReference type="GO" id="GO:0005886">
    <property type="term" value="C:plasma membrane"/>
    <property type="evidence" value="ECO:0007669"/>
    <property type="project" value="TreeGrafter"/>
</dbReference>
<dbReference type="InterPro" id="IPR036852">
    <property type="entry name" value="Peptidase_S8/S53_dom_sf"/>
</dbReference>
<keyword evidence="2" id="KW-0732">Signal</keyword>
<evidence type="ECO:0000256" key="3">
    <source>
        <dbReference type="ARBA" id="ARBA00022801"/>
    </source>
</evidence>
<proteinExistence type="inferred from homology"/>
<dbReference type="PRINTS" id="PR00723">
    <property type="entry name" value="SUBTILISIN"/>
</dbReference>
<evidence type="ECO:0000313" key="7">
    <source>
        <dbReference type="EMBL" id="CBA07441.1"/>
    </source>
</evidence>
<feature type="domain" description="Autotransporter" evidence="6">
    <location>
        <begin position="699"/>
        <end position="973"/>
    </location>
</feature>
<dbReference type="InterPro" id="IPR023828">
    <property type="entry name" value="Peptidase_S8_Ser-AS"/>
</dbReference>
<dbReference type="Pfam" id="PF00082">
    <property type="entry name" value="Peptidase_S8"/>
    <property type="match status" value="1"/>
</dbReference>
<keyword evidence="3 5" id="KW-0378">Hydrolase</keyword>